<gene>
    <name evidence="1" type="ORF">L2E82_30257</name>
</gene>
<sequence>MHKTLSIYPLSSLSFVPRFLSKIIAPKSCSSSPDSFWTTNGFRFIEKRLDRTVGYLRDEWQLYMLCNKYLKAVRTALLAKALACLLNFPFVIADATTLNQATIWIPRLPSKVRISGSMVPDEQPHAMLISLKYFIMGYGLNRASQFIDSQIEQGKNGDTRVTSEV</sequence>
<dbReference type="Proteomes" id="UP001055811">
    <property type="component" value="Linkage Group LG05"/>
</dbReference>
<reference evidence="2" key="1">
    <citation type="journal article" date="2022" name="Mol. Ecol. Resour.">
        <title>The genomes of chicory, endive, great burdock and yacon provide insights into Asteraceae palaeo-polyploidization history and plant inulin production.</title>
        <authorList>
            <person name="Fan W."/>
            <person name="Wang S."/>
            <person name="Wang H."/>
            <person name="Wang A."/>
            <person name="Jiang F."/>
            <person name="Liu H."/>
            <person name="Zhao H."/>
            <person name="Xu D."/>
            <person name="Zhang Y."/>
        </authorList>
    </citation>
    <scope>NUCLEOTIDE SEQUENCE [LARGE SCALE GENOMIC DNA]</scope>
    <source>
        <strain evidence="2">cv. Punajuju</strain>
    </source>
</reference>
<dbReference type="EMBL" id="CM042013">
    <property type="protein sequence ID" value="KAI3739845.1"/>
    <property type="molecule type" value="Genomic_DNA"/>
</dbReference>
<keyword evidence="2" id="KW-1185">Reference proteome</keyword>
<name>A0ACB9CZW4_CICIN</name>
<reference evidence="1 2" key="2">
    <citation type="journal article" date="2022" name="Mol. Ecol. Resour.">
        <title>The genomes of chicory, endive, great burdock and yacon provide insights into Asteraceae paleo-polyploidization history and plant inulin production.</title>
        <authorList>
            <person name="Fan W."/>
            <person name="Wang S."/>
            <person name="Wang H."/>
            <person name="Wang A."/>
            <person name="Jiang F."/>
            <person name="Liu H."/>
            <person name="Zhao H."/>
            <person name="Xu D."/>
            <person name="Zhang Y."/>
        </authorList>
    </citation>
    <scope>NUCLEOTIDE SEQUENCE [LARGE SCALE GENOMIC DNA]</scope>
    <source>
        <strain evidence="2">cv. Punajuju</strain>
        <tissue evidence="1">Leaves</tissue>
    </source>
</reference>
<protein>
    <submittedName>
        <fullName evidence="1">Uncharacterized protein</fullName>
    </submittedName>
</protein>
<proteinExistence type="predicted"/>
<evidence type="ECO:0000313" key="1">
    <source>
        <dbReference type="EMBL" id="KAI3739845.1"/>
    </source>
</evidence>
<evidence type="ECO:0000313" key="2">
    <source>
        <dbReference type="Proteomes" id="UP001055811"/>
    </source>
</evidence>
<accession>A0ACB9CZW4</accession>
<organism evidence="1 2">
    <name type="scientific">Cichorium intybus</name>
    <name type="common">Chicory</name>
    <dbReference type="NCBI Taxonomy" id="13427"/>
    <lineage>
        <taxon>Eukaryota</taxon>
        <taxon>Viridiplantae</taxon>
        <taxon>Streptophyta</taxon>
        <taxon>Embryophyta</taxon>
        <taxon>Tracheophyta</taxon>
        <taxon>Spermatophyta</taxon>
        <taxon>Magnoliopsida</taxon>
        <taxon>eudicotyledons</taxon>
        <taxon>Gunneridae</taxon>
        <taxon>Pentapetalae</taxon>
        <taxon>asterids</taxon>
        <taxon>campanulids</taxon>
        <taxon>Asterales</taxon>
        <taxon>Asteraceae</taxon>
        <taxon>Cichorioideae</taxon>
        <taxon>Cichorieae</taxon>
        <taxon>Cichoriinae</taxon>
        <taxon>Cichorium</taxon>
    </lineage>
</organism>
<comment type="caution">
    <text evidence="1">The sequence shown here is derived from an EMBL/GenBank/DDBJ whole genome shotgun (WGS) entry which is preliminary data.</text>
</comment>